<dbReference type="InterPro" id="IPR027417">
    <property type="entry name" value="P-loop_NTPase"/>
</dbReference>
<reference evidence="3" key="1">
    <citation type="submission" date="2020-09" db="EMBL/GenBank/DDBJ databases">
        <title>First Report of a novel Colistin-Resistant species of Enterobacter cloacae complex Producing MCR-5 isolated from hospital sewage water.</title>
        <authorList>
            <person name="Zhou K."/>
        </authorList>
    </citation>
    <scope>NUCLEOTIDE SEQUENCE [LARGE SCALE GENOMIC DNA]</scope>
    <source>
        <strain evidence="3">HSW1412</strain>
    </source>
</reference>
<dbReference type="EMBL" id="CP061801">
    <property type="protein sequence ID" value="QPK00692.1"/>
    <property type="molecule type" value="Genomic_DNA"/>
</dbReference>
<evidence type="ECO:0000259" key="2">
    <source>
        <dbReference type="Pfam" id="PF13086"/>
    </source>
</evidence>
<name>A0A7T0DWF6_9ENTR</name>
<feature type="domain" description="DNA2/NAM7 helicase helicase" evidence="2">
    <location>
        <begin position="318"/>
        <end position="382"/>
    </location>
</feature>
<organism evidence="3">
    <name type="scientific">Enterobacter mori</name>
    <dbReference type="NCBI Taxonomy" id="539813"/>
    <lineage>
        <taxon>Bacteria</taxon>
        <taxon>Pseudomonadati</taxon>
        <taxon>Pseudomonadota</taxon>
        <taxon>Gammaproteobacteria</taxon>
        <taxon>Enterobacterales</taxon>
        <taxon>Enterobacteriaceae</taxon>
        <taxon>Enterobacter</taxon>
    </lineage>
</organism>
<feature type="coiled-coil region" evidence="1">
    <location>
        <begin position="6"/>
        <end position="33"/>
    </location>
</feature>
<dbReference type="GO" id="GO:0004386">
    <property type="term" value="F:helicase activity"/>
    <property type="evidence" value="ECO:0007669"/>
    <property type="project" value="InterPro"/>
</dbReference>
<dbReference type="Pfam" id="PF13086">
    <property type="entry name" value="AAA_11"/>
    <property type="match status" value="1"/>
</dbReference>
<dbReference type="SUPFAM" id="SSF52540">
    <property type="entry name" value="P-loop containing nucleoside triphosphate hydrolases"/>
    <property type="match status" value="1"/>
</dbReference>
<protein>
    <submittedName>
        <fullName evidence="3">DUF4011 domain-containing protein</fullName>
    </submittedName>
</protein>
<evidence type="ECO:0000256" key="1">
    <source>
        <dbReference type="SAM" id="Coils"/>
    </source>
</evidence>
<dbReference type="Gene3D" id="3.40.50.300">
    <property type="entry name" value="P-loop containing nucleotide triphosphate hydrolases"/>
    <property type="match status" value="1"/>
</dbReference>
<dbReference type="AlphaFoldDB" id="A0A7T0DWF6"/>
<sequence>MNSTESSTFQNSALSLEQKLEKARAELLDLGARNRLLNIPRTKNTRFLEVIDERSELIYNLLFNEKKTFTFLHGKSGKEEDIEQEEESTDEKRFIYQFDETSTETKSQHLDTKLQTRLTPKGLQTRLLDLYHDSKTLEEEQGANILFLALGTLKWVDPVNKENIRYAPLILVPVSLERGNAGERFKLKARPEDIIPNLSLEAFLERVHHINLPVMQPDDNDVINVSGYFEAVQQAIALKTGWEVKTNDIILGLFSFSKFLMYRDLDPANWPDDEAITSKYLIRALMEEGFDESDGLLSDDCSIDSIITPKDMLHIMDSDSSQTLAIHEVRRGKNLVIQGPPGTGKSQTIANIIASAIADGKTVLFVAEKMAALEVVKRRLDQTGVGDACLELHSNKANKRILLEELKRVWDLGSPRGEFPDELVENLTEARDSLNAHPARLHKIYLPSGLSPYQVIGQLVRLRQNGQTPTDFNLHGFEEWSNNDLTKRLDLVKELVERIEDIGLPQDHPWNGVKRESILPGELDRLVPKINTLRHKTHEFQRAILAIAGQVGITSKLDLFNEAAKIVEIAELINQAPQFAETELVNPIWSTSLTEIKTLLDQGTSYQHNFEEIKNLIHDDQFDTPLLELRDELQTIPDNLLPEGFSAARTLLPLLPQIQMAVTNLTKELGKVRISRSFLPKLTR</sequence>
<dbReference type="InterPro" id="IPR041677">
    <property type="entry name" value="DNA2/NAM7_AAA_11"/>
</dbReference>
<dbReference type="InterPro" id="IPR025103">
    <property type="entry name" value="DUF4011"/>
</dbReference>
<keyword evidence="1" id="KW-0175">Coiled coil</keyword>
<gene>
    <name evidence="3" type="ORF">IDM36_00555</name>
</gene>
<evidence type="ECO:0000313" key="3">
    <source>
        <dbReference type="EMBL" id="QPK00692.1"/>
    </source>
</evidence>
<dbReference type="Pfam" id="PF13195">
    <property type="entry name" value="DUF4011"/>
    <property type="match status" value="1"/>
</dbReference>
<accession>A0A7T0DWF6</accession>
<proteinExistence type="predicted"/>